<comment type="caution">
    <text evidence="1">The sequence shown here is derived from an EMBL/GenBank/DDBJ whole genome shotgun (WGS) entry which is preliminary data.</text>
</comment>
<name>A0A2N5X361_9GAMM</name>
<protein>
    <submittedName>
        <fullName evidence="1">Uncharacterized protein</fullName>
    </submittedName>
</protein>
<gene>
    <name evidence="1" type="ORF">C0039_09800</name>
</gene>
<accession>A0A2N5X361</accession>
<dbReference type="AlphaFoldDB" id="A0A2N5X361"/>
<dbReference type="InterPro" id="IPR011051">
    <property type="entry name" value="RmlC_Cupin_sf"/>
</dbReference>
<reference evidence="1 2" key="1">
    <citation type="submission" date="2018-01" db="EMBL/GenBank/DDBJ databases">
        <title>The draft genome sequence of Halioglobus lutimaris HF004.</title>
        <authorList>
            <person name="Du Z.-J."/>
            <person name="Shi M.-J."/>
        </authorList>
    </citation>
    <scope>NUCLEOTIDE SEQUENCE [LARGE SCALE GENOMIC DNA]</scope>
    <source>
        <strain evidence="1 2">HF004</strain>
    </source>
</reference>
<keyword evidence="2" id="KW-1185">Reference proteome</keyword>
<dbReference type="SUPFAM" id="SSF51182">
    <property type="entry name" value="RmlC-like cupins"/>
    <property type="match status" value="1"/>
</dbReference>
<organism evidence="1 2">
    <name type="scientific">Pseudohalioglobus lutimaris</name>
    <dbReference type="NCBI Taxonomy" id="1737061"/>
    <lineage>
        <taxon>Bacteria</taxon>
        <taxon>Pseudomonadati</taxon>
        <taxon>Pseudomonadota</taxon>
        <taxon>Gammaproteobacteria</taxon>
        <taxon>Cellvibrionales</taxon>
        <taxon>Halieaceae</taxon>
        <taxon>Pseudohalioglobus</taxon>
    </lineage>
</organism>
<evidence type="ECO:0000313" key="2">
    <source>
        <dbReference type="Proteomes" id="UP000235005"/>
    </source>
</evidence>
<sequence>MDFLDHGAGEPLAAFGQWLSARPRGRILLVDFELDSWWLQVTVKQSLTAIYHCDLNGSVYAAVTDRALEVEQACAAAQVEQWAQTHHLAFFKPGQPLLLQPVNIDKPWGQEIWFTGVEERGVCCFTDGQFGAPVPWVQAVMPEAAAGKPGTPLILLKILDPFPEEVRGDLYFELHEEKREVYVVTHVDESAWPSGIGGIRFGFDPAKIAQARSEEAFRQDYLSAVQQYEAVRREIDALSTETAPDPELRQREHKLRTRMDAFTRTRDLRVGDVVVVPLLMPHSLQHGVRTIEFQTPVYERRILSFAQEVLTQGHWDTAAAVARMRLLPPHETPFDELPASHGVTVERIVDFPDFEVRRFFIEAGCSEELRLSESYGLIMVVRGDLSVGDLQLGAEQAAFLPLNSVLDLKPAEPDSPLVLLLAIPCG</sequence>
<evidence type="ECO:0000313" key="1">
    <source>
        <dbReference type="EMBL" id="PLW68908.1"/>
    </source>
</evidence>
<dbReference type="Proteomes" id="UP000235005">
    <property type="component" value="Unassembled WGS sequence"/>
</dbReference>
<proteinExistence type="predicted"/>
<dbReference type="EMBL" id="PKUS01000010">
    <property type="protein sequence ID" value="PLW68908.1"/>
    <property type="molecule type" value="Genomic_DNA"/>
</dbReference>